<dbReference type="CDD" id="cd18079">
    <property type="entry name" value="S-AdoMet_synt"/>
    <property type="match status" value="1"/>
</dbReference>
<feature type="binding site" description="in other chain" evidence="10">
    <location>
        <position position="18"/>
    </location>
    <ligand>
        <name>ATP</name>
        <dbReference type="ChEBI" id="CHEBI:30616"/>
        <note>ligand shared between two neighboring subunits</note>
    </ligand>
</feature>
<dbReference type="InterPro" id="IPR002133">
    <property type="entry name" value="S-AdoMet_synthetase"/>
</dbReference>
<dbReference type="InterPro" id="IPR022636">
    <property type="entry name" value="S-AdoMet_synthetase_sfam"/>
</dbReference>
<feature type="binding site" evidence="10">
    <location>
        <position position="281"/>
    </location>
    <ligand>
        <name>ATP</name>
        <dbReference type="ChEBI" id="CHEBI:30616"/>
        <note>ligand shared between two neighboring subunits</note>
    </ligand>
</feature>
<evidence type="ECO:0000259" key="13">
    <source>
        <dbReference type="Pfam" id="PF00438"/>
    </source>
</evidence>
<dbReference type="Pfam" id="PF00438">
    <property type="entry name" value="S-AdoMet_synt_N"/>
    <property type="match status" value="1"/>
</dbReference>
<feature type="binding site" evidence="10">
    <location>
        <position position="277"/>
    </location>
    <ligand>
        <name>ATP</name>
        <dbReference type="ChEBI" id="CHEBI:30616"/>
        <note>ligand shared between two neighboring subunits</note>
    </ligand>
</feature>
<evidence type="ECO:0000256" key="12">
    <source>
        <dbReference type="RuleBase" id="RU004462"/>
    </source>
</evidence>
<dbReference type="FunFam" id="3.30.300.10:FF:000003">
    <property type="entry name" value="S-adenosylmethionine synthase"/>
    <property type="match status" value="1"/>
</dbReference>
<dbReference type="Proteomes" id="UP000518605">
    <property type="component" value="Unassembled WGS sequence"/>
</dbReference>
<dbReference type="GO" id="GO:0000287">
    <property type="term" value="F:magnesium ion binding"/>
    <property type="evidence" value="ECO:0007669"/>
    <property type="project" value="UniProtKB-UniRule"/>
</dbReference>
<dbReference type="SUPFAM" id="SSF55973">
    <property type="entry name" value="S-adenosylmethionine synthetase"/>
    <property type="match status" value="3"/>
</dbReference>
<dbReference type="HAMAP" id="MF_00086">
    <property type="entry name" value="S_AdoMet_synth1"/>
    <property type="match status" value="1"/>
</dbReference>
<feature type="binding site" description="in other chain" evidence="10">
    <location>
        <position position="59"/>
    </location>
    <ligand>
        <name>L-methionine</name>
        <dbReference type="ChEBI" id="CHEBI:57844"/>
        <note>ligand shared between two neighboring subunits</note>
    </ligand>
</feature>
<comment type="pathway">
    <text evidence="1 10">Amino-acid biosynthesis; S-adenosyl-L-methionine biosynthesis; S-adenosyl-L-methionine from L-methionine: step 1/1.</text>
</comment>
<dbReference type="EC" id="2.5.1.6" evidence="10"/>
<evidence type="ECO:0000256" key="9">
    <source>
        <dbReference type="ARBA" id="ARBA00022958"/>
    </source>
</evidence>
<dbReference type="GO" id="GO:0006730">
    <property type="term" value="P:one-carbon metabolic process"/>
    <property type="evidence" value="ECO:0007669"/>
    <property type="project" value="UniProtKB-KW"/>
</dbReference>
<feature type="binding site" description="in other chain" evidence="10">
    <location>
        <begin position="245"/>
        <end position="246"/>
    </location>
    <ligand>
        <name>ATP</name>
        <dbReference type="ChEBI" id="CHEBI:30616"/>
        <note>ligand shared between two neighboring subunits</note>
    </ligand>
</feature>
<keyword evidence="5 10" id="KW-0479">Metal-binding</keyword>
<dbReference type="GO" id="GO:0005524">
    <property type="term" value="F:ATP binding"/>
    <property type="evidence" value="ECO:0007669"/>
    <property type="project" value="UniProtKB-UniRule"/>
</dbReference>
<dbReference type="GO" id="GO:0004478">
    <property type="term" value="F:methionine adenosyltransferase activity"/>
    <property type="evidence" value="ECO:0007669"/>
    <property type="project" value="UniProtKB-UniRule"/>
</dbReference>
<evidence type="ECO:0000256" key="5">
    <source>
        <dbReference type="ARBA" id="ARBA00022723"/>
    </source>
</evidence>
<keyword evidence="3 10" id="KW-0554">One-carbon metabolism</keyword>
<dbReference type="InterPro" id="IPR022628">
    <property type="entry name" value="S-AdoMet_synt_N"/>
</dbReference>
<evidence type="ECO:0000256" key="7">
    <source>
        <dbReference type="ARBA" id="ARBA00022840"/>
    </source>
</evidence>
<dbReference type="RefSeq" id="WP_183568354.1">
    <property type="nucleotide sequence ID" value="NZ_CBCSLB010000017.1"/>
</dbReference>
<dbReference type="PIRSF" id="PIRSF000497">
    <property type="entry name" value="MAT"/>
    <property type="match status" value="1"/>
</dbReference>
<evidence type="ECO:0000259" key="14">
    <source>
        <dbReference type="Pfam" id="PF02772"/>
    </source>
</evidence>
<keyword evidence="10" id="KW-0963">Cytoplasm</keyword>
<feature type="domain" description="S-adenosylmethionine synthetase central" evidence="14">
    <location>
        <begin position="129"/>
        <end position="246"/>
    </location>
</feature>
<feature type="binding site" description="in other chain" evidence="10">
    <location>
        <position position="285"/>
    </location>
    <ligand>
        <name>L-methionine</name>
        <dbReference type="ChEBI" id="CHEBI:57844"/>
        <note>ligand shared between two neighboring subunits</note>
    </ligand>
</feature>
<dbReference type="PROSITE" id="PS00376">
    <property type="entry name" value="ADOMET_SYNTHASE_1"/>
    <property type="match status" value="1"/>
</dbReference>
<feature type="binding site" evidence="10">
    <location>
        <position position="46"/>
    </location>
    <ligand>
        <name>K(+)</name>
        <dbReference type="ChEBI" id="CHEBI:29103"/>
    </ligand>
</feature>
<keyword evidence="6 10" id="KW-0547">Nucleotide-binding</keyword>
<feature type="binding site" description="in other chain" evidence="10">
    <location>
        <position position="103"/>
    </location>
    <ligand>
        <name>L-methionine</name>
        <dbReference type="ChEBI" id="CHEBI:57844"/>
        <note>ligand shared between two neighboring subunits</note>
    </ligand>
</feature>
<dbReference type="Pfam" id="PF02773">
    <property type="entry name" value="S-AdoMet_synt_C"/>
    <property type="match status" value="1"/>
</dbReference>
<evidence type="ECO:0000256" key="1">
    <source>
        <dbReference type="ARBA" id="ARBA00005224"/>
    </source>
</evidence>
<comment type="catalytic activity">
    <reaction evidence="10">
        <text>L-methionine + ATP + H2O = S-adenosyl-L-methionine + phosphate + diphosphate</text>
        <dbReference type="Rhea" id="RHEA:21080"/>
        <dbReference type="ChEBI" id="CHEBI:15377"/>
        <dbReference type="ChEBI" id="CHEBI:30616"/>
        <dbReference type="ChEBI" id="CHEBI:33019"/>
        <dbReference type="ChEBI" id="CHEBI:43474"/>
        <dbReference type="ChEBI" id="CHEBI:57844"/>
        <dbReference type="ChEBI" id="CHEBI:59789"/>
        <dbReference type="EC" id="2.5.1.6"/>
    </reaction>
</comment>
<name>A0A7W5GC94_9BACL</name>
<dbReference type="InterPro" id="IPR022630">
    <property type="entry name" value="S-AdoMet_synt_C"/>
</dbReference>
<keyword evidence="8 10" id="KW-0460">Magnesium</keyword>
<feature type="binding site" evidence="10">
    <location>
        <position position="254"/>
    </location>
    <ligand>
        <name>L-methionine</name>
        <dbReference type="ChEBI" id="CHEBI:57844"/>
        <note>ligand shared between two neighboring subunits</note>
    </ligand>
</feature>
<dbReference type="FunFam" id="3.30.300.10:FF:000004">
    <property type="entry name" value="S-adenosylmethionine synthase"/>
    <property type="match status" value="1"/>
</dbReference>
<evidence type="ECO:0000313" key="17">
    <source>
        <dbReference type="Proteomes" id="UP000518605"/>
    </source>
</evidence>
<comment type="cofactor">
    <cofactor evidence="10">
        <name>Mg(2+)</name>
        <dbReference type="ChEBI" id="CHEBI:18420"/>
    </cofactor>
    <text evidence="10">Binds 2 divalent ions per subunit.</text>
</comment>
<keyword evidence="17" id="KW-1185">Reference proteome</keyword>
<evidence type="ECO:0000256" key="6">
    <source>
        <dbReference type="ARBA" id="ARBA00022741"/>
    </source>
</evidence>
<sequence length="404" mass="43878">MSVKGRHLFTSESVTEGHPDKICDQISDAVLDAFLEADPHARVACEVSVATGLVLVIGEISSRADYVDISAIARRTIKEIGYTRAKYGFDSSTCAVLTSLNEQSADIAQGVNAALETRDGKDMKQENEDIGAGDQGLMFGFATNETPELMPLPIALSHRIARRLSEVRKNETLAYLRPDGKTQVTIEYADGKPLRVDTIVVSTQHAEEITLEQIQQDILEHVIRPVVPVEWLDAETKYFINPTGRFVIGGPQGDAGLTGRKIIVDTYGGYARHGGGAFSGKDPTKVDRSAAYAARYVAKNIVAAGLADKCEIQLAYAIGVAQPVSINVDTYGTGKIGEDKLVDLITSNFDLRPAGIIKMLDLRRPIYRQTAAYGHFGRTDIDLPWERVDKAEKLKADAGVQSGV</sequence>
<dbReference type="UniPathway" id="UPA00315">
    <property type="reaction ID" value="UER00080"/>
</dbReference>
<feature type="binding site" description="in other chain" evidence="10">
    <location>
        <begin position="260"/>
        <end position="261"/>
    </location>
    <ligand>
        <name>ATP</name>
        <dbReference type="ChEBI" id="CHEBI:30616"/>
        <note>ligand shared between two neighboring subunits</note>
    </ligand>
</feature>
<evidence type="ECO:0000256" key="2">
    <source>
        <dbReference type="ARBA" id="ARBA00009685"/>
    </source>
</evidence>
<reference evidence="16 17" key="1">
    <citation type="submission" date="2020-08" db="EMBL/GenBank/DDBJ databases">
        <title>Genomic Encyclopedia of Type Strains, Phase III (KMG-III): the genomes of soil and plant-associated and newly described type strains.</title>
        <authorList>
            <person name="Whitman W."/>
        </authorList>
    </citation>
    <scope>NUCLEOTIDE SEQUENCE [LARGE SCALE GENOMIC DNA]</scope>
    <source>
        <strain evidence="16 17">CECT 8234</strain>
    </source>
</reference>
<proteinExistence type="inferred from homology"/>
<dbReference type="GO" id="GO:0006556">
    <property type="term" value="P:S-adenosylmethionine biosynthetic process"/>
    <property type="evidence" value="ECO:0007669"/>
    <property type="project" value="UniProtKB-UniRule"/>
</dbReference>
<dbReference type="Gene3D" id="3.30.300.10">
    <property type="match status" value="3"/>
</dbReference>
<comment type="similarity">
    <text evidence="2 10 12">Belongs to the AdoMet synthase family.</text>
</comment>
<dbReference type="InterPro" id="IPR022631">
    <property type="entry name" value="ADOMET_SYNTHASE_CS"/>
</dbReference>
<keyword evidence="4 10" id="KW-0808">Transferase</keyword>
<gene>
    <name evidence="10" type="primary">metK</name>
    <name evidence="16" type="ORF">FHS16_004698</name>
</gene>
<dbReference type="GO" id="GO:0005737">
    <property type="term" value="C:cytoplasm"/>
    <property type="evidence" value="ECO:0007669"/>
    <property type="project" value="UniProtKB-SubCell"/>
</dbReference>
<dbReference type="AlphaFoldDB" id="A0A7W5GC94"/>
<keyword evidence="7 10" id="KW-0067">ATP-binding</keyword>
<dbReference type="PROSITE" id="PS00377">
    <property type="entry name" value="ADOMET_SYNTHASE_2"/>
    <property type="match status" value="1"/>
</dbReference>
<feature type="binding site" evidence="10">
    <location>
        <position position="254"/>
    </location>
    <ligand>
        <name>ATP</name>
        <dbReference type="ChEBI" id="CHEBI:30616"/>
        <note>ligand shared between two neighboring subunits</note>
    </ligand>
</feature>
<evidence type="ECO:0000256" key="10">
    <source>
        <dbReference type="HAMAP-Rule" id="MF_00086"/>
    </source>
</evidence>
<dbReference type="PANTHER" id="PTHR11964">
    <property type="entry name" value="S-ADENOSYLMETHIONINE SYNTHETASE"/>
    <property type="match status" value="1"/>
</dbReference>
<evidence type="ECO:0000256" key="8">
    <source>
        <dbReference type="ARBA" id="ARBA00022842"/>
    </source>
</evidence>
<dbReference type="InterPro" id="IPR022629">
    <property type="entry name" value="S-AdoMet_synt_central"/>
</dbReference>
<feature type="region of interest" description="Flexible loop" evidence="10">
    <location>
        <begin position="103"/>
        <end position="113"/>
    </location>
</feature>
<comment type="cofactor">
    <cofactor evidence="10">
        <name>K(+)</name>
        <dbReference type="ChEBI" id="CHEBI:29103"/>
    </cofactor>
    <text evidence="10">Binds 1 potassium ion per subunit.</text>
</comment>
<keyword evidence="9 10" id="KW-0630">Potassium</keyword>
<comment type="subunit">
    <text evidence="10">Homotetramer; dimer of dimers.</text>
</comment>
<evidence type="ECO:0000259" key="15">
    <source>
        <dbReference type="Pfam" id="PF02773"/>
    </source>
</evidence>
<evidence type="ECO:0000256" key="3">
    <source>
        <dbReference type="ARBA" id="ARBA00022563"/>
    </source>
</evidence>
<comment type="function">
    <text evidence="10">Catalyzes the formation of S-adenosylmethionine (AdoMet) from methionine and ATP. The overall synthetic reaction is composed of two sequential steps, AdoMet formation and the subsequent tripolyphosphate hydrolysis which occurs prior to release of AdoMet from the enzyme.</text>
</comment>
<protein>
    <recommendedName>
        <fullName evidence="10">S-adenosylmethionine synthase</fullName>
        <shortName evidence="10">AdoMet synthase</shortName>
        <ecNumber evidence="10">2.5.1.6</ecNumber>
    </recommendedName>
    <alternativeName>
        <fullName evidence="10">MAT</fullName>
    </alternativeName>
    <alternativeName>
        <fullName evidence="10">Methionine adenosyltransferase</fullName>
    </alternativeName>
</protein>
<accession>A0A7W5GC94</accession>
<feature type="domain" description="S-adenosylmethionine synthetase C-terminal" evidence="15">
    <location>
        <begin position="248"/>
        <end position="387"/>
    </location>
</feature>
<feature type="binding site" evidence="10">
    <location>
        <position position="20"/>
    </location>
    <ligand>
        <name>Mg(2+)</name>
        <dbReference type="ChEBI" id="CHEBI:18420"/>
    </ligand>
</feature>
<comment type="subcellular location">
    <subcellularLocation>
        <location evidence="10 11">Cytoplasm</location>
    </subcellularLocation>
</comment>
<dbReference type="EMBL" id="JACHXW010000017">
    <property type="protein sequence ID" value="MBB3154616.1"/>
    <property type="molecule type" value="Genomic_DNA"/>
</dbReference>
<dbReference type="NCBIfam" id="TIGR01034">
    <property type="entry name" value="metK"/>
    <property type="match status" value="1"/>
</dbReference>
<evidence type="ECO:0000256" key="4">
    <source>
        <dbReference type="ARBA" id="ARBA00022679"/>
    </source>
</evidence>
<feature type="domain" description="S-adenosylmethionine synthetase N-terminal" evidence="13">
    <location>
        <begin position="7"/>
        <end position="105"/>
    </location>
</feature>
<evidence type="ECO:0000256" key="11">
    <source>
        <dbReference type="RuleBase" id="RU000542"/>
    </source>
</evidence>
<dbReference type="Pfam" id="PF02772">
    <property type="entry name" value="S-AdoMet_synt_M"/>
    <property type="match status" value="1"/>
</dbReference>
<comment type="caution">
    <text evidence="16">The sequence shown here is derived from an EMBL/GenBank/DDBJ whole genome shotgun (WGS) entry which is preliminary data.</text>
</comment>
<evidence type="ECO:0000313" key="16">
    <source>
        <dbReference type="EMBL" id="MBB3154616.1"/>
    </source>
</evidence>
<feature type="binding site" description="in other chain" evidence="10">
    <location>
        <begin position="179"/>
        <end position="181"/>
    </location>
    <ligand>
        <name>ATP</name>
        <dbReference type="ChEBI" id="CHEBI:30616"/>
        <note>ligand shared between two neighboring subunits</note>
    </ligand>
</feature>
<organism evidence="16 17">
    <name type="scientific">Paenibacillus endophyticus</name>
    <dbReference type="NCBI Taxonomy" id="1294268"/>
    <lineage>
        <taxon>Bacteria</taxon>
        <taxon>Bacillati</taxon>
        <taxon>Bacillota</taxon>
        <taxon>Bacilli</taxon>
        <taxon>Bacillales</taxon>
        <taxon>Paenibacillaceae</taxon>
        <taxon>Paenibacillus</taxon>
    </lineage>
</organism>